<organism evidence="2 3">
    <name type="scientific">Methylobacterium aquaticum</name>
    <dbReference type="NCBI Taxonomy" id="270351"/>
    <lineage>
        <taxon>Bacteria</taxon>
        <taxon>Pseudomonadati</taxon>
        <taxon>Pseudomonadota</taxon>
        <taxon>Alphaproteobacteria</taxon>
        <taxon>Hyphomicrobiales</taxon>
        <taxon>Methylobacteriaceae</taxon>
        <taxon>Methylobacterium</taxon>
    </lineage>
</organism>
<evidence type="ECO:0000313" key="3">
    <source>
        <dbReference type="Proteomes" id="UP000061432"/>
    </source>
</evidence>
<reference evidence="3" key="2">
    <citation type="submission" date="2015-01" db="EMBL/GenBank/DDBJ databases">
        <title>Complete genome sequence of Methylobacterium aquaticum strain 22A.</title>
        <authorList>
            <person name="Tani A."/>
            <person name="Ogura Y."/>
            <person name="Hayashi T."/>
        </authorList>
    </citation>
    <scope>NUCLEOTIDE SEQUENCE [LARGE SCALE GENOMIC DNA]</scope>
    <source>
        <strain evidence="3">MA-22A</strain>
    </source>
</reference>
<dbReference type="RefSeq" id="WP_244533337.1">
    <property type="nucleotide sequence ID" value="NZ_AP014704.1"/>
</dbReference>
<dbReference type="STRING" id="270351.Maq22A_c20610"/>
<feature type="domain" description="YjiS-like" evidence="1">
    <location>
        <begin position="36"/>
        <end position="71"/>
    </location>
</feature>
<accession>A0A0C6FJC5</accession>
<dbReference type="Pfam" id="PF06568">
    <property type="entry name" value="YjiS-like"/>
    <property type="match status" value="1"/>
</dbReference>
<dbReference type="KEGG" id="maqu:Maq22A_c20610"/>
<protein>
    <recommendedName>
        <fullName evidence="1">YjiS-like domain-containing protein</fullName>
    </recommendedName>
</protein>
<dbReference type="InterPro" id="IPR009506">
    <property type="entry name" value="YjiS-like"/>
</dbReference>
<name>A0A0C6FJC5_9HYPH</name>
<dbReference type="AlphaFoldDB" id="A0A0C6FJC5"/>
<reference evidence="2 3" key="1">
    <citation type="journal article" date="2015" name="Genome Announc.">
        <title>Complete Genome Sequence of Methylobacterium aquaticum Strain 22A, Isolated from Racomitrium japonicum Moss.</title>
        <authorList>
            <person name="Tani A."/>
            <person name="Ogura Y."/>
            <person name="Hayashi T."/>
            <person name="Kimbara K."/>
        </authorList>
    </citation>
    <scope>NUCLEOTIDE SEQUENCE [LARGE SCALE GENOMIC DNA]</scope>
    <source>
        <strain evidence="2 3">MA-22A</strain>
    </source>
</reference>
<gene>
    <name evidence="2" type="ORF">Maq22A_c20610</name>
</gene>
<proteinExistence type="predicted"/>
<evidence type="ECO:0000313" key="2">
    <source>
        <dbReference type="EMBL" id="BAQ47162.1"/>
    </source>
</evidence>
<dbReference type="Proteomes" id="UP000061432">
    <property type="component" value="Chromosome"/>
</dbReference>
<sequence>MAATVIPFPMHRVAGAPRTLTVSRVHEPRLAGVAILRGWLRRWSARRALSRDLPRMTDEMLADVGLSRREAVAESRRPFWRAGAHDAA</sequence>
<dbReference type="EMBL" id="AP014704">
    <property type="protein sequence ID" value="BAQ47162.1"/>
    <property type="molecule type" value="Genomic_DNA"/>
</dbReference>
<evidence type="ECO:0000259" key="1">
    <source>
        <dbReference type="Pfam" id="PF06568"/>
    </source>
</evidence>
<dbReference type="PATRIC" id="fig|270351.10.peg.3983"/>